<reference evidence="1 2" key="1">
    <citation type="submission" date="2020-02" db="EMBL/GenBank/DDBJ databases">
        <authorList>
            <person name="Ferguson B K."/>
        </authorList>
    </citation>
    <scope>NUCLEOTIDE SEQUENCE [LARGE SCALE GENOMIC DNA]</scope>
</reference>
<evidence type="ECO:0000313" key="1">
    <source>
        <dbReference type="EMBL" id="CAB0044662.1"/>
    </source>
</evidence>
<dbReference type="Proteomes" id="UP000479190">
    <property type="component" value="Unassembled WGS sequence"/>
</dbReference>
<evidence type="ECO:0000313" key="2">
    <source>
        <dbReference type="Proteomes" id="UP000479190"/>
    </source>
</evidence>
<dbReference type="EMBL" id="CADCXV010001477">
    <property type="protein sequence ID" value="CAB0044662.1"/>
    <property type="molecule type" value="Genomic_DNA"/>
</dbReference>
<name>A0A6H5J5C5_9HYME</name>
<dbReference type="AlphaFoldDB" id="A0A6H5J5C5"/>
<accession>A0A6H5J5C5</accession>
<keyword evidence="2" id="KW-1185">Reference proteome</keyword>
<sequence length="139" mass="16113">MTTQTEHAKGVLAPRLPKEEEGAPRLAYSLDLFATLVNSRVPQIHVNIVSLLYTSARAPARMCSCYARACAECRIGVYNLVRMTDTFLRTSSWRLQILILHFYLHDAKSQPCRRQRLKTIETMMLNFYIRELDVFSVFR</sequence>
<organism evidence="1 2">
    <name type="scientific">Trichogramma brassicae</name>
    <dbReference type="NCBI Taxonomy" id="86971"/>
    <lineage>
        <taxon>Eukaryota</taxon>
        <taxon>Metazoa</taxon>
        <taxon>Ecdysozoa</taxon>
        <taxon>Arthropoda</taxon>
        <taxon>Hexapoda</taxon>
        <taxon>Insecta</taxon>
        <taxon>Pterygota</taxon>
        <taxon>Neoptera</taxon>
        <taxon>Endopterygota</taxon>
        <taxon>Hymenoptera</taxon>
        <taxon>Apocrita</taxon>
        <taxon>Proctotrupomorpha</taxon>
        <taxon>Chalcidoidea</taxon>
        <taxon>Trichogrammatidae</taxon>
        <taxon>Trichogramma</taxon>
    </lineage>
</organism>
<proteinExistence type="predicted"/>
<protein>
    <submittedName>
        <fullName evidence="1">Uncharacterized protein</fullName>
    </submittedName>
</protein>
<gene>
    <name evidence="1" type="ORF">TBRA_LOCUS16250</name>
</gene>